<evidence type="ECO:0000256" key="4">
    <source>
        <dbReference type="ARBA" id="ARBA00022692"/>
    </source>
</evidence>
<dbReference type="FunFam" id="3.10.250.10:FF:000011">
    <property type="entry name" value="Scavenger receptor class A member 5"/>
    <property type="match status" value="1"/>
</dbReference>
<keyword evidence="7" id="KW-1133">Transmembrane helix</keyword>
<feature type="disulfide bond" evidence="11">
    <location>
        <begin position="93"/>
        <end position="103"/>
    </location>
</feature>
<evidence type="ECO:0000313" key="15">
    <source>
        <dbReference type="RefSeq" id="XP_031559298.1"/>
    </source>
</evidence>
<feature type="disulfide bond" evidence="11">
    <location>
        <begin position="423"/>
        <end position="433"/>
    </location>
</feature>
<dbReference type="OrthoDB" id="536948at2759"/>
<dbReference type="AlphaFoldDB" id="A0A6P8HVD6"/>
<dbReference type="InterPro" id="IPR057598">
    <property type="entry name" value="Fn3_PTPRU"/>
</dbReference>
<feature type="domain" description="SRCR" evidence="13">
    <location>
        <begin position="355"/>
        <end position="454"/>
    </location>
</feature>
<dbReference type="SMART" id="SM00202">
    <property type="entry name" value="SR"/>
    <property type="match status" value="4"/>
</dbReference>
<evidence type="ECO:0000256" key="3">
    <source>
        <dbReference type="ARBA" id="ARBA00022525"/>
    </source>
</evidence>
<gene>
    <name evidence="15" type="primary">LOC116295585</name>
</gene>
<feature type="chain" id="PRO_5027982778" evidence="12">
    <location>
        <begin position="20"/>
        <end position="613"/>
    </location>
</feature>
<evidence type="ECO:0000256" key="10">
    <source>
        <dbReference type="ARBA" id="ARBA00023180"/>
    </source>
</evidence>
<dbReference type="InterPro" id="IPR001190">
    <property type="entry name" value="SRCR"/>
</dbReference>
<keyword evidence="10" id="KW-0325">Glycoprotein</keyword>
<feature type="disulfide bond" evidence="11">
    <location>
        <begin position="200"/>
        <end position="210"/>
    </location>
</feature>
<feature type="disulfide bond" evidence="11">
    <location>
        <begin position="312"/>
        <end position="322"/>
    </location>
</feature>
<dbReference type="Pfam" id="PF23144">
    <property type="entry name" value="Fn3_PTPRU"/>
    <property type="match status" value="1"/>
</dbReference>
<evidence type="ECO:0000256" key="6">
    <source>
        <dbReference type="ARBA" id="ARBA00022737"/>
    </source>
</evidence>
<dbReference type="FunFam" id="3.10.250.10:FF:000006">
    <property type="entry name" value="neurotrypsin isoform X2"/>
    <property type="match status" value="1"/>
</dbReference>
<protein>
    <submittedName>
        <fullName evidence="15">Deleted in malignant brain tumors 1 protein-like isoform X1</fullName>
    </submittedName>
</protein>
<evidence type="ECO:0000256" key="2">
    <source>
        <dbReference type="ARBA" id="ARBA00004613"/>
    </source>
</evidence>
<evidence type="ECO:0000256" key="8">
    <source>
        <dbReference type="ARBA" id="ARBA00023136"/>
    </source>
</evidence>
<reference evidence="15" key="1">
    <citation type="submission" date="2025-08" db="UniProtKB">
        <authorList>
            <consortium name="RefSeq"/>
        </authorList>
    </citation>
    <scope>IDENTIFICATION</scope>
    <source>
        <tissue evidence="15">Tentacle</tissue>
    </source>
</reference>
<dbReference type="GO" id="GO:0016020">
    <property type="term" value="C:membrane"/>
    <property type="evidence" value="ECO:0007669"/>
    <property type="project" value="UniProtKB-SubCell"/>
</dbReference>
<feature type="domain" description="SRCR" evidence="13">
    <location>
        <begin position="132"/>
        <end position="232"/>
    </location>
</feature>
<dbReference type="GO" id="GO:0005576">
    <property type="term" value="C:extracellular region"/>
    <property type="evidence" value="ECO:0007669"/>
    <property type="project" value="UniProtKB-SubCell"/>
</dbReference>
<evidence type="ECO:0000256" key="5">
    <source>
        <dbReference type="ARBA" id="ARBA00022729"/>
    </source>
</evidence>
<keyword evidence="8" id="KW-0472">Membrane</keyword>
<evidence type="ECO:0000256" key="9">
    <source>
        <dbReference type="ARBA" id="ARBA00023157"/>
    </source>
</evidence>
<dbReference type="RefSeq" id="XP_031559298.1">
    <property type="nucleotide sequence ID" value="XM_031703438.1"/>
</dbReference>
<keyword evidence="5 12" id="KW-0732">Signal</keyword>
<dbReference type="PROSITE" id="PS50287">
    <property type="entry name" value="SRCR_2"/>
    <property type="match status" value="4"/>
</dbReference>
<evidence type="ECO:0000256" key="1">
    <source>
        <dbReference type="ARBA" id="ARBA00004479"/>
    </source>
</evidence>
<name>A0A6P8HVD6_ACTTE</name>
<dbReference type="InterPro" id="IPR036772">
    <property type="entry name" value="SRCR-like_dom_sf"/>
</dbReference>
<evidence type="ECO:0000313" key="14">
    <source>
        <dbReference type="Proteomes" id="UP000515163"/>
    </source>
</evidence>
<evidence type="ECO:0000256" key="11">
    <source>
        <dbReference type="PROSITE-ProRule" id="PRU00196"/>
    </source>
</evidence>
<keyword evidence="9 11" id="KW-1015">Disulfide bond</keyword>
<keyword evidence="14" id="KW-1185">Reference proteome</keyword>
<evidence type="ECO:0000256" key="12">
    <source>
        <dbReference type="SAM" id="SignalP"/>
    </source>
</evidence>
<dbReference type="FunFam" id="3.10.250.10:FF:000005">
    <property type="entry name" value="Neurotrypsin isoform A"/>
    <property type="match status" value="1"/>
</dbReference>
<evidence type="ECO:0000256" key="7">
    <source>
        <dbReference type="ARBA" id="ARBA00022989"/>
    </source>
</evidence>
<accession>A0A6P8HVD6</accession>
<comment type="caution">
    <text evidence="11">Lacks conserved residue(s) required for the propagation of feature annotation.</text>
</comment>
<keyword evidence="4" id="KW-0812">Transmembrane</keyword>
<dbReference type="PROSITE" id="PS00420">
    <property type="entry name" value="SRCR_1"/>
    <property type="match status" value="1"/>
</dbReference>
<feature type="domain" description="SRCR" evidence="13">
    <location>
        <begin position="243"/>
        <end position="345"/>
    </location>
</feature>
<dbReference type="SUPFAM" id="SSF56487">
    <property type="entry name" value="SRCR-like"/>
    <property type="match status" value="4"/>
</dbReference>
<dbReference type="PANTHER" id="PTHR19331">
    <property type="entry name" value="SCAVENGER RECEPTOR DOMAIN-CONTAINING"/>
    <property type="match status" value="1"/>
</dbReference>
<sequence length="613" mass="67979">MAHLQLLLCIVFLLVKVKGNKNDIAVRLMDGKTPNKGRVEVRYKGTWGTICNEEWDIWDAYVVCHMLNYSKAVTATTASVKGTAHIWLKELDCFGSQESIDQCRYVGWGNTGGCNHSRDAGVVCGNAIHVNVRLVNGKTPNEGRVEVRYNDTWGTICNDGYWDIQDAYVVCHMLNYSKAVTATTASIKGTGPIWLNGLGCLGYEESIDQCRHAGWGNTSGCDHSRDAGVICGNLTSEETAIEVRLVGDQNHTGKVEIKYNGTWGVVCDWSRWWDIRDAHVICRMLGYKAAEHAIRFIEGETPTRMLMYSVACNGREKSIAECYHLGWWSIHSWCSNKDLVGVVCQTNEDPPPVQVRLAGGRSAISGRLEVSYHGQWGTVCNVGWDMKDAEVVCRMLGYPGVQEYNTTNFTHVKGIIWLMFVGCTGREASIADCSHIGWGNTICYHSQDVGVTCKMASSSAPRFIVSGETHGSPYTTAMLVFNSSTTDKERNITNRAFQITITKLEVSSLNCYRSSIKVNHSYVTAEILGSSLVGNFTIGDGNYYHGYYNVPLEPGSTYRVFVRTVITAHNGGNNYGEAANATFTTRVKTCIGYFWSKIGQNIFSTAYQNIHTY</sequence>
<feature type="domain" description="SRCR" evidence="13">
    <location>
        <begin position="26"/>
        <end position="125"/>
    </location>
</feature>
<dbReference type="InParanoid" id="A0A6P8HVD6"/>
<dbReference type="KEGG" id="aten:116295585"/>
<comment type="subcellular location">
    <subcellularLocation>
        <location evidence="1">Membrane</location>
        <topology evidence="1">Single-pass type I membrane protein</topology>
    </subcellularLocation>
    <subcellularLocation>
        <location evidence="2">Secreted</location>
    </subcellularLocation>
</comment>
<dbReference type="GeneID" id="116295585"/>
<keyword evidence="6" id="KW-0677">Repeat</keyword>
<dbReference type="PRINTS" id="PR00258">
    <property type="entry name" value="SPERACTRCPTR"/>
</dbReference>
<proteinExistence type="predicted"/>
<feature type="signal peptide" evidence="12">
    <location>
        <begin position="1"/>
        <end position="19"/>
    </location>
</feature>
<feature type="disulfide bond" evidence="11">
    <location>
        <begin position="157"/>
        <end position="221"/>
    </location>
</feature>
<dbReference type="Pfam" id="PF00530">
    <property type="entry name" value="SRCR"/>
    <property type="match status" value="4"/>
</dbReference>
<dbReference type="PANTHER" id="PTHR19331:SF465">
    <property type="entry name" value="EGG PEPTIDE SPERACT RECEPTOR"/>
    <property type="match status" value="1"/>
</dbReference>
<evidence type="ECO:0000259" key="13">
    <source>
        <dbReference type="PROSITE" id="PS50287"/>
    </source>
</evidence>
<dbReference type="Gene3D" id="3.10.250.10">
    <property type="entry name" value="SRCR-like domain"/>
    <property type="match status" value="4"/>
</dbReference>
<keyword evidence="3" id="KW-0964">Secreted</keyword>
<organism evidence="14 15">
    <name type="scientific">Actinia tenebrosa</name>
    <name type="common">Australian red waratah sea anemone</name>
    <dbReference type="NCBI Taxonomy" id="6105"/>
    <lineage>
        <taxon>Eukaryota</taxon>
        <taxon>Metazoa</taxon>
        <taxon>Cnidaria</taxon>
        <taxon>Anthozoa</taxon>
        <taxon>Hexacorallia</taxon>
        <taxon>Actiniaria</taxon>
        <taxon>Actiniidae</taxon>
        <taxon>Actinia</taxon>
    </lineage>
</organism>
<dbReference type="FunFam" id="3.10.250.10:FF:000016">
    <property type="entry name" value="Scavenger receptor cysteine-rich protein type 12"/>
    <property type="match status" value="1"/>
</dbReference>
<dbReference type="Proteomes" id="UP000515163">
    <property type="component" value="Unplaced"/>
</dbReference>